<dbReference type="InterPro" id="IPR050431">
    <property type="entry name" value="Adaptor_comp_med_subunit"/>
</dbReference>
<evidence type="ECO:0000313" key="3">
    <source>
        <dbReference type="Proteomes" id="UP001054252"/>
    </source>
</evidence>
<dbReference type="InterPro" id="IPR028565">
    <property type="entry name" value="MHD"/>
</dbReference>
<organism evidence="2 3">
    <name type="scientific">Rubroshorea leprosula</name>
    <dbReference type="NCBI Taxonomy" id="152421"/>
    <lineage>
        <taxon>Eukaryota</taxon>
        <taxon>Viridiplantae</taxon>
        <taxon>Streptophyta</taxon>
        <taxon>Embryophyta</taxon>
        <taxon>Tracheophyta</taxon>
        <taxon>Spermatophyta</taxon>
        <taxon>Magnoliopsida</taxon>
        <taxon>eudicotyledons</taxon>
        <taxon>Gunneridae</taxon>
        <taxon>Pentapetalae</taxon>
        <taxon>rosids</taxon>
        <taxon>malvids</taxon>
        <taxon>Malvales</taxon>
        <taxon>Dipterocarpaceae</taxon>
        <taxon>Rubroshorea</taxon>
    </lineage>
</organism>
<feature type="domain" description="MHD" evidence="1">
    <location>
        <begin position="72"/>
        <end position="232"/>
    </location>
</feature>
<dbReference type="InterPro" id="IPR036168">
    <property type="entry name" value="AP2_Mu_C_sf"/>
</dbReference>
<proteinExistence type="predicted"/>
<name>A0AAV5JF04_9ROSI</name>
<dbReference type="Gene3D" id="2.60.40.1170">
    <property type="entry name" value="Mu homology domain, subdomain B"/>
    <property type="match status" value="1"/>
</dbReference>
<gene>
    <name evidence="2" type="ORF">SLEP1_g20970</name>
</gene>
<evidence type="ECO:0000259" key="1">
    <source>
        <dbReference type="PROSITE" id="PS51072"/>
    </source>
</evidence>
<dbReference type="Pfam" id="PF00928">
    <property type="entry name" value="Adap_comp_sub"/>
    <property type="match status" value="2"/>
</dbReference>
<comment type="caution">
    <text evidence="2">The sequence shown here is derived from an EMBL/GenBank/DDBJ whole genome shotgun (WGS) entry which is preliminary data.</text>
</comment>
<protein>
    <recommendedName>
        <fullName evidence="1">MHD domain-containing protein</fullName>
    </recommendedName>
</protein>
<evidence type="ECO:0000313" key="2">
    <source>
        <dbReference type="EMBL" id="GKV09476.1"/>
    </source>
</evidence>
<dbReference type="Proteomes" id="UP001054252">
    <property type="component" value="Unassembled WGS sequence"/>
</dbReference>
<dbReference type="AlphaFoldDB" id="A0AAV5JF04"/>
<accession>A0AAV5JF04</accession>
<keyword evidence="3" id="KW-1185">Reference proteome</keyword>
<dbReference type="PANTHER" id="PTHR10529">
    <property type="entry name" value="AP COMPLEX SUBUNIT MU"/>
    <property type="match status" value="1"/>
</dbReference>
<dbReference type="SUPFAM" id="SSF49447">
    <property type="entry name" value="Second domain of Mu2 adaptin subunit (ap50) of ap2 adaptor"/>
    <property type="match status" value="2"/>
</dbReference>
<dbReference type="PROSITE" id="PS51072">
    <property type="entry name" value="MHD"/>
    <property type="match status" value="1"/>
</dbReference>
<dbReference type="EMBL" id="BPVZ01000030">
    <property type="protein sequence ID" value="GKV09476.1"/>
    <property type="molecule type" value="Genomic_DNA"/>
</dbReference>
<reference evidence="2 3" key="1">
    <citation type="journal article" date="2021" name="Commun. Biol.">
        <title>The genome of Shorea leprosula (Dipterocarpaceae) highlights the ecological relevance of drought in aseasonal tropical rainforests.</title>
        <authorList>
            <person name="Ng K.K.S."/>
            <person name="Kobayashi M.J."/>
            <person name="Fawcett J.A."/>
            <person name="Hatakeyama M."/>
            <person name="Paape T."/>
            <person name="Ng C.H."/>
            <person name="Ang C.C."/>
            <person name="Tnah L.H."/>
            <person name="Lee C.T."/>
            <person name="Nishiyama T."/>
            <person name="Sese J."/>
            <person name="O'Brien M.J."/>
            <person name="Copetti D."/>
            <person name="Mohd Noor M.I."/>
            <person name="Ong R.C."/>
            <person name="Putra M."/>
            <person name="Sireger I.Z."/>
            <person name="Indrioko S."/>
            <person name="Kosugi Y."/>
            <person name="Izuno A."/>
            <person name="Isagi Y."/>
            <person name="Lee S.L."/>
            <person name="Shimizu K.K."/>
        </authorList>
    </citation>
    <scope>NUCLEOTIDE SEQUENCE [LARGE SCALE GENOMIC DNA]</scope>
    <source>
        <strain evidence="2">214</strain>
    </source>
</reference>
<sequence>MLCCYGEADCGYVQTTSTEVLKPYVFNEPILIDAARLQPLGPAAIFIQGTKRMPGTAVTKSVVANEPGGRKREEIFVDIIEKISVTFSSSGYLLTSEIDGTIQTKSYLTGNPEIQLALNDDLSIGRSGGSVCAGAVGQRTDFKDANKRLEWGLKKIVGGSEYKLRAKLTFSQESHVNITKEAGPVSMTFTIPMYNASRLQVKYLQIAKKSSAYNPYRWVRYVTQANSYVARI</sequence>